<dbReference type="eggNOG" id="ENOG502ZCBE">
    <property type="taxonomic scope" value="Bacteria"/>
</dbReference>
<feature type="signal peptide" evidence="1">
    <location>
        <begin position="1"/>
        <end position="35"/>
    </location>
</feature>
<feature type="chain" id="PRO_5002900530" evidence="1">
    <location>
        <begin position="36"/>
        <end position="485"/>
    </location>
</feature>
<evidence type="ECO:0000313" key="3">
    <source>
        <dbReference type="Proteomes" id="UP000000442"/>
    </source>
</evidence>
<dbReference type="NCBIfam" id="NF033939">
    <property type="entry name" value="DESULF_POR1"/>
    <property type="match status" value="1"/>
</dbReference>
<dbReference type="InterPro" id="IPR059232">
    <property type="entry name" value="Porin_put"/>
</dbReference>
<accession>C0QCY2</accession>
<evidence type="ECO:0000313" key="2">
    <source>
        <dbReference type="EMBL" id="ACN17214.1"/>
    </source>
</evidence>
<dbReference type="KEGG" id="dat:HRM2_41580"/>
<reference evidence="2 3" key="1">
    <citation type="journal article" date="2009" name="Environ. Microbiol.">
        <title>Genome sequence of Desulfobacterium autotrophicum HRM2, a marine sulfate reducer oxidizing organic carbon completely to carbon dioxide.</title>
        <authorList>
            <person name="Strittmatter A.W."/>
            <person name="Liesegang H."/>
            <person name="Rabus R."/>
            <person name="Decker I."/>
            <person name="Amann J."/>
            <person name="Andres S."/>
            <person name="Henne A."/>
            <person name="Fricke W.F."/>
            <person name="Martinez-Arias R."/>
            <person name="Bartels D."/>
            <person name="Goesmann A."/>
            <person name="Krause L."/>
            <person name="Puehler A."/>
            <person name="Klenk H.P."/>
            <person name="Richter M."/>
            <person name="Schuler M."/>
            <person name="Gloeckner F.O."/>
            <person name="Meyerdierks A."/>
            <person name="Gottschalk G."/>
            <person name="Amann R."/>
        </authorList>
    </citation>
    <scope>NUCLEOTIDE SEQUENCE [LARGE SCALE GENOMIC DNA]</scope>
    <source>
        <strain evidence="3">ATCC 43914 / DSM 3382 / HRM2</strain>
    </source>
</reference>
<organism evidence="2 3">
    <name type="scientific">Desulforapulum autotrophicum (strain ATCC 43914 / DSM 3382 / VKM B-1955 / HRM2)</name>
    <name type="common">Desulfobacterium autotrophicum</name>
    <dbReference type="NCBI Taxonomy" id="177437"/>
    <lineage>
        <taxon>Bacteria</taxon>
        <taxon>Pseudomonadati</taxon>
        <taxon>Thermodesulfobacteriota</taxon>
        <taxon>Desulfobacteria</taxon>
        <taxon>Desulfobacterales</taxon>
        <taxon>Desulfobacteraceae</taxon>
        <taxon>Desulforapulum</taxon>
    </lineage>
</organism>
<dbReference type="HOGENOM" id="CLU_562280_0_0_7"/>
<keyword evidence="3" id="KW-1185">Reference proteome</keyword>
<dbReference type="AlphaFoldDB" id="C0QCY2"/>
<evidence type="ECO:0000256" key="1">
    <source>
        <dbReference type="SAM" id="SignalP"/>
    </source>
</evidence>
<dbReference type="OrthoDB" id="5464498at2"/>
<sequence length="485" mass="53584">MSKIERITHKSFMYTPAIIVLLAAILAFSPLNATAMTFDAGEMGKMEVSGAIKASFGATQYLDFVDNNSKGDDADFDATRELNLRVDWILNDNLKGVVSFQIGEGSTGGYFGSTDAAVGGEEDGDLILELDKLYIDYTTNGGVNFKLGSQSFNLHEIAYGSNIFYETPPGVTMMAPLSETVSLEVGWFRMADLMDDSESETDDQADFIFAKMPLSMGTVKVTPWAAYANIQEDVIDTDEDNNYYKYAYFDYPGLLTGANSAITNANPTDNVNAYYLGASIQFSPNKNLAVSASATYGDMDWQTATVDASISGFFTDLVVDYKMASMTPEFFVLYGNGPDADDSDIDMMPVLIGGPTYTSSYFGGSRFNDNMFDSYDSTYATSMWAVGFKLKDIRTGERLTHEFQIMYAEGTADDSIFQSPDDILLNEDESLVEVNFNSEFQVMKHLVFATELGYITFDEDSDYNEEINGDVEDFWKIACSIELSF</sequence>
<dbReference type="RefSeq" id="WP_015905947.1">
    <property type="nucleotide sequence ID" value="NC_012108.1"/>
</dbReference>
<dbReference type="STRING" id="177437.HRM2_41580"/>
<proteinExistence type="predicted"/>
<protein>
    <submittedName>
        <fullName evidence="2">Uncharacterized protein</fullName>
    </submittedName>
</protein>
<dbReference type="EMBL" id="CP001087">
    <property type="protein sequence ID" value="ACN17214.1"/>
    <property type="molecule type" value="Genomic_DNA"/>
</dbReference>
<name>C0QCY2_DESAH</name>
<keyword evidence="1" id="KW-0732">Signal</keyword>
<gene>
    <name evidence="2" type="ordered locus">HRM2_41580</name>
</gene>
<dbReference type="Proteomes" id="UP000000442">
    <property type="component" value="Chromosome"/>
</dbReference>